<keyword evidence="1" id="KW-0812">Transmembrane</keyword>
<keyword evidence="1" id="KW-1133">Transmembrane helix</keyword>
<feature type="transmembrane region" description="Helical" evidence="1">
    <location>
        <begin position="26"/>
        <end position="44"/>
    </location>
</feature>
<name>A0A4P9ZLG7_9FUNG</name>
<dbReference type="GO" id="GO:0007008">
    <property type="term" value="P:outer mitochondrial membrane organization"/>
    <property type="evidence" value="ECO:0007669"/>
    <property type="project" value="InterPro"/>
</dbReference>
<keyword evidence="3" id="KW-1185">Reference proteome</keyword>
<dbReference type="GO" id="GO:0005739">
    <property type="term" value="C:mitochondrion"/>
    <property type="evidence" value="ECO:0007669"/>
    <property type="project" value="GOC"/>
</dbReference>
<dbReference type="AlphaFoldDB" id="A0A4P9ZLG7"/>
<proteinExistence type="predicted"/>
<dbReference type="EMBL" id="ML003337">
    <property type="protein sequence ID" value="RKP34156.1"/>
    <property type="molecule type" value="Genomic_DNA"/>
</dbReference>
<evidence type="ECO:0000256" key="1">
    <source>
        <dbReference type="SAM" id="Phobius"/>
    </source>
</evidence>
<organism evidence="2 3">
    <name type="scientific">Dimargaris cristalligena</name>
    <dbReference type="NCBI Taxonomy" id="215637"/>
    <lineage>
        <taxon>Eukaryota</taxon>
        <taxon>Fungi</taxon>
        <taxon>Fungi incertae sedis</taxon>
        <taxon>Zoopagomycota</taxon>
        <taxon>Kickxellomycotina</taxon>
        <taxon>Dimargaritomycetes</taxon>
        <taxon>Dimargaritales</taxon>
        <taxon>Dimargaritaceae</taxon>
        <taxon>Dimargaris</taxon>
    </lineage>
</organism>
<dbReference type="InterPro" id="IPR035195">
    <property type="entry name" value="Emr1"/>
</dbReference>
<accession>A0A4P9ZLG7</accession>
<keyword evidence="1" id="KW-0472">Membrane</keyword>
<protein>
    <submittedName>
        <fullName evidence="2">Uncharacterized protein</fullName>
    </submittedName>
</protein>
<reference evidence="3" key="1">
    <citation type="journal article" date="2018" name="Nat. Microbiol.">
        <title>Leveraging single-cell genomics to expand the fungal tree of life.</title>
        <authorList>
            <person name="Ahrendt S.R."/>
            <person name="Quandt C.A."/>
            <person name="Ciobanu D."/>
            <person name="Clum A."/>
            <person name="Salamov A."/>
            <person name="Andreopoulos B."/>
            <person name="Cheng J.F."/>
            <person name="Woyke T."/>
            <person name="Pelin A."/>
            <person name="Henrissat B."/>
            <person name="Reynolds N.K."/>
            <person name="Benny G.L."/>
            <person name="Smith M.E."/>
            <person name="James T.Y."/>
            <person name="Grigoriev I.V."/>
        </authorList>
    </citation>
    <scope>NUCLEOTIDE SEQUENCE [LARGE SCALE GENOMIC DNA]</scope>
    <source>
        <strain evidence="3">RSA 468</strain>
    </source>
</reference>
<sequence length="72" mass="8103">MGLPNFRAIYASFRTPEEERRILQRAFLRLTGFVGICVSMALFASKFGRRVLLAQLPEGFVCGYYLLPTGKG</sequence>
<evidence type="ECO:0000313" key="2">
    <source>
        <dbReference type="EMBL" id="RKP34156.1"/>
    </source>
</evidence>
<dbReference type="Pfam" id="PF17237">
    <property type="entry name" value="Emr1"/>
    <property type="match status" value="1"/>
</dbReference>
<dbReference type="Proteomes" id="UP000268162">
    <property type="component" value="Unassembled WGS sequence"/>
</dbReference>
<evidence type="ECO:0000313" key="3">
    <source>
        <dbReference type="Proteomes" id="UP000268162"/>
    </source>
</evidence>
<gene>
    <name evidence="2" type="ORF">BJ085DRAFT_38691</name>
</gene>